<evidence type="ECO:0000313" key="1">
    <source>
        <dbReference type="EMBL" id="GIE50847.1"/>
    </source>
</evidence>
<accession>A0A919JKJ6</accession>
<evidence type="ECO:0000313" key="2">
    <source>
        <dbReference type="Proteomes" id="UP000647172"/>
    </source>
</evidence>
<name>A0A919JKJ6_9ACTN</name>
<keyword evidence="2" id="KW-1185">Reference proteome</keyword>
<proteinExistence type="predicted"/>
<dbReference type="AlphaFoldDB" id="A0A919JKJ6"/>
<dbReference type="RefSeq" id="WP_203770877.1">
    <property type="nucleotide sequence ID" value="NZ_JBHMDK010000005.1"/>
</dbReference>
<dbReference type="Proteomes" id="UP000647172">
    <property type="component" value="Unassembled WGS sequence"/>
</dbReference>
<dbReference type="EMBL" id="BOMQ01000053">
    <property type="protein sequence ID" value="GIE50847.1"/>
    <property type="molecule type" value="Genomic_DNA"/>
</dbReference>
<gene>
    <name evidence="1" type="ORF">Ani05nite_43810</name>
</gene>
<protein>
    <submittedName>
        <fullName evidence="1">Uncharacterized protein</fullName>
    </submittedName>
</protein>
<organism evidence="1 2">
    <name type="scientific">Actinoplanes nipponensis</name>
    <dbReference type="NCBI Taxonomy" id="135950"/>
    <lineage>
        <taxon>Bacteria</taxon>
        <taxon>Bacillati</taxon>
        <taxon>Actinomycetota</taxon>
        <taxon>Actinomycetes</taxon>
        <taxon>Micromonosporales</taxon>
        <taxon>Micromonosporaceae</taxon>
        <taxon>Actinoplanes</taxon>
    </lineage>
</organism>
<sequence>MGFFRRVARARLASQVIRRLRRAGFADARYHSATFSVRFTPPGDDVPSVLQLDGLLVQRSRGRRGRREHRRRVDRFVEGFLRNPGLPVDWHAARPLLRPVLRSAITPADVGTPLSRPALPFLAEFVVVDHPETMTYVSVENGWGVDAEEVFAAARANLSAATLLGKATEPVVVQFVDDGDAYWTSHLLLDGWLAGLAGQVGGEPVAFAPDRGTLLVTADYSDHLPGLFAQAEAVYLASPRAITPMAYVSDADGRTVPYRAAPGSPYEICVRRAQGLFAGREYARQAEQLPLAAELLVADDGRTRALWPQDGPALLPVADEVQVGEAVRPWREVVPHLTEVQLTPPRWRGESWPKPTEQP</sequence>
<reference evidence="1" key="1">
    <citation type="submission" date="2021-01" db="EMBL/GenBank/DDBJ databases">
        <title>Whole genome shotgun sequence of Actinoplanes nipponensis NBRC 14063.</title>
        <authorList>
            <person name="Komaki H."/>
            <person name="Tamura T."/>
        </authorList>
    </citation>
    <scope>NUCLEOTIDE SEQUENCE</scope>
    <source>
        <strain evidence="1">NBRC 14063</strain>
    </source>
</reference>
<comment type="caution">
    <text evidence="1">The sequence shown here is derived from an EMBL/GenBank/DDBJ whole genome shotgun (WGS) entry which is preliminary data.</text>
</comment>